<evidence type="ECO:0000256" key="3">
    <source>
        <dbReference type="ARBA" id="ARBA00023315"/>
    </source>
</evidence>
<comment type="similarity">
    <text evidence="1">Belongs to the acetyltransferase family. GNAT subfamily.</text>
</comment>
<dbReference type="RefSeq" id="XP_041138241.1">
    <property type="nucleotide sequence ID" value="XM_041280450.1"/>
</dbReference>
<feature type="domain" description="N-acetyltransferase" evidence="4">
    <location>
        <begin position="15"/>
        <end position="181"/>
    </location>
</feature>
<dbReference type="PANTHER" id="PTHR13256:SF16">
    <property type="entry name" value="ALPHA_BETA-TUBULIN-N-ACETYLTRANSFERASE 9"/>
    <property type="match status" value="1"/>
</dbReference>
<dbReference type="GeneID" id="64573835"/>
<organism evidence="5 6">
    <name type="scientific">Dekkera bruxellensis</name>
    <name type="common">Brettanomyces custersii</name>
    <dbReference type="NCBI Taxonomy" id="5007"/>
    <lineage>
        <taxon>Eukaryota</taxon>
        <taxon>Fungi</taxon>
        <taxon>Dikarya</taxon>
        <taxon>Ascomycota</taxon>
        <taxon>Saccharomycotina</taxon>
        <taxon>Pichiomycetes</taxon>
        <taxon>Pichiales</taxon>
        <taxon>Pichiaceae</taxon>
        <taxon>Brettanomyces</taxon>
    </lineage>
</organism>
<dbReference type="EMBL" id="CP063137">
    <property type="protein sequence ID" value="QOU21748.1"/>
    <property type="molecule type" value="Genomic_DNA"/>
</dbReference>
<dbReference type="AlphaFoldDB" id="A0A871RDA7"/>
<reference evidence="5" key="1">
    <citation type="submission" date="2020-10" db="EMBL/GenBank/DDBJ databases">
        <authorList>
            <person name="Palmer J.M."/>
        </authorList>
    </citation>
    <scope>NUCLEOTIDE SEQUENCE</scope>
    <source>
        <strain evidence="5">UCD 2041</strain>
    </source>
</reference>
<dbReference type="GO" id="GO:0008080">
    <property type="term" value="F:N-acetyltransferase activity"/>
    <property type="evidence" value="ECO:0007669"/>
    <property type="project" value="InterPro"/>
</dbReference>
<evidence type="ECO:0000313" key="5">
    <source>
        <dbReference type="EMBL" id="QOU21748.1"/>
    </source>
</evidence>
<proteinExistence type="inferred from homology"/>
<keyword evidence="2" id="KW-0808">Transferase</keyword>
<dbReference type="InterPro" id="IPR039135">
    <property type="entry name" value="NAT9-like"/>
</dbReference>
<evidence type="ECO:0000259" key="4">
    <source>
        <dbReference type="Pfam" id="PF13302"/>
    </source>
</evidence>
<dbReference type="InterPro" id="IPR000182">
    <property type="entry name" value="GNAT_dom"/>
</dbReference>
<evidence type="ECO:0000256" key="2">
    <source>
        <dbReference type="ARBA" id="ARBA00022679"/>
    </source>
</evidence>
<dbReference type="KEGG" id="bbrx:BRETT_001911"/>
<reference evidence="5" key="2">
    <citation type="journal article" name="BMC Genomics">
        <title>New genome assemblies reveal patterns of domestication and adaptation across Brettanomyces (Dekkera) species.</title>
        <authorList>
            <person name="Roach M.J."/>
            <person name="Borneman A.R."/>
        </authorList>
    </citation>
    <scope>NUCLEOTIDE SEQUENCE</scope>
    <source>
        <strain evidence="5">UCD 2041</strain>
    </source>
</reference>
<evidence type="ECO:0000256" key="1">
    <source>
        <dbReference type="ARBA" id="ARBA00009342"/>
    </source>
</evidence>
<gene>
    <name evidence="5" type="ORF">BRETT_001911</name>
</gene>
<accession>A0A871RDA7</accession>
<dbReference type="Proteomes" id="UP000663131">
    <property type="component" value="Chromosome 9"/>
</dbReference>
<sequence length="224" mass="25756">MLENKDLALIGVNDLRLVPYVAAHVLRYHQWMKDPYILEMTASETVSLEEEYALQKSWGPDAKKCTFIISTTNKDLINDVNEKLSLENMPALVYADNGNKKQGCIIGDVNLYIVSNPDEPLRAELEIMIAEKNMRRNGYALGAIKMMMKYTRDLLRIKFFEVRISLKNAASINLFKNRLGFKEVEVSEFFNEIHLELDVSEDTSKEVQQFDNAIIRMENFSSCS</sequence>
<evidence type="ECO:0000313" key="6">
    <source>
        <dbReference type="Proteomes" id="UP000663131"/>
    </source>
</evidence>
<dbReference type="PANTHER" id="PTHR13256">
    <property type="entry name" value="N-ACETYLTRANSFERASE 9"/>
    <property type="match status" value="1"/>
</dbReference>
<dbReference type="Pfam" id="PF13302">
    <property type="entry name" value="Acetyltransf_3"/>
    <property type="match status" value="1"/>
</dbReference>
<dbReference type="OrthoDB" id="5043642at2759"/>
<dbReference type="InterPro" id="IPR016181">
    <property type="entry name" value="Acyl_CoA_acyltransferase"/>
</dbReference>
<keyword evidence="3" id="KW-0012">Acyltransferase</keyword>
<name>A0A871RDA7_DEKBR</name>
<protein>
    <recommendedName>
        <fullName evidence="4">N-acetyltransferase domain-containing protein</fullName>
    </recommendedName>
</protein>
<dbReference type="SUPFAM" id="SSF55729">
    <property type="entry name" value="Acyl-CoA N-acyltransferases (Nat)"/>
    <property type="match status" value="1"/>
</dbReference>
<dbReference type="Gene3D" id="3.40.630.30">
    <property type="match status" value="1"/>
</dbReference>